<name>A0A146K0I5_9EUKA</name>
<organism evidence="1">
    <name type="scientific">Trepomonas sp. PC1</name>
    <dbReference type="NCBI Taxonomy" id="1076344"/>
    <lineage>
        <taxon>Eukaryota</taxon>
        <taxon>Metamonada</taxon>
        <taxon>Diplomonadida</taxon>
        <taxon>Hexamitidae</taxon>
        <taxon>Hexamitinae</taxon>
        <taxon>Trepomonas</taxon>
    </lineage>
</organism>
<protein>
    <submittedName>
        <fullName evidence="1">Uncharacterized protein</fullName>
    </submittedName>
</protein>
<feature type="non-terminal residue" evidence="1">
    <location>
        <position position="1"/>
    </location>
</feature>
<accession>A0A146K0I5</accession>
<sequence length="394" mass="44182">QLYDECYFQTQSMVISPFITCNLTTSASTNPPNDVLNIIEVNRLDFVDIVNNDLDQRSCALFGIFQIPESITVQNLAINFNVDLDIDLCDVIEFSPIHTVYGTLKNVSIMGEIRARSTAFTPTQISSFVGHLMPTSSILNCKTNLIISVVDALSNTIQYEFYSNFDNVDLSLSQLQIGYFSNIKTVQFKILGETLNLVVNSALSGDSLFQFNQTAKLFLNRLFFLKGSCKFNVSYSICKRGNNVWYYDSTKEIECYNASIDMDIKKCVNQDVMAYHSEYSTDQQADLGCEGLIQDQNCVPFCAIGYTLNSLTCEQVTENCVNVKWRGGCLEICPLGTTNESGICKENIGCNNIFYDQCIDECPDGLILYNSICTNDCSENLIKYLNTITCDLIQ</sequence>
<reference evidence="1" key="1">
    <citation type="submission" date="2015-07" db="EMBL/GenBank/DDBJ databases">
        <title>Adaptation to a free-living lifestyle via gene acquisitions in the diplomonad Trepomonas sp. PC1.</title>
        <authorList>
            <person name="Xu F."/>
            <person name="Jerlstrom-Hultqvist J."/>
            <person name="Kolisko M."/>
            <person name="Simpson A.G.B."/>
            <person name="Roger A.J."/>
            <person name="Svard S.G."/>
            <person name="Andersson J.O."/>
        </authorList>
    </citation>
    <scope>NUCLEOTIDE SEQUENCE</scope>
    <source>
        <strain evidence="1">PC1</strain>
    </source>
</reference>
<dbReference type="AlphaFoldDB" id="A0A146K0I5"/>
<dbReference type="EMBL" id="GDID01007312">
    <property type="protein sequence ID" value="JAP89294.1"/>
    <property type="molecule type" value="Transcribed_RNA"/>
</dbReference>
<feature type="non-terminal residue" evidence="1">
    <location>
        <position position="394"/>
    </location>
</feature>
<gene>
    <name evidence="1" type="ORF">TPC1_31211</name>
</gene>
<proteinExistence type="predicted"/>
<evidence type="ECO:0000313" key="1">
    <source>
        <dbReference type="EMBL" id="JAP89294.1"/>
    </source>
</evidence>